<proteinExistence type="predicted"/>
<dbReference type="Proteomes" id="UP000217199">
    <property type="component" value="Unassembled WGS sequence"/>
</dbReference>
<evidence type="ECO:0000313" key="2">
    <source>
        <dbReference type="Proteomes" id="UP000217199"/>
    </source>
</evidence>
<keyword evidence="2" id="KW-1185">Reference proteome</keyword>
<evidence type="ECO:0000313" key="1">
    <source>
        <dbReference type="EMBL" id="PAV21206.1"/>
    </source>
</evidence>
<protein>
    <submittedName>
        <fullName evidence="1">Uncharacterized protein</fullName>
    </submittedName>
</protein>
<accession>A0A286UNN5</accession>
<comment type="caution">
    <text evidence="1">The sequence shown here is derived from an EMBL/GenBank/DDBJ whole genome shotgun (WGS) entry which is preliminary data.</text>
</comment>
<gene>
    <name evidence="1" type="ORF">PNOK_0383300</name>
</gene>
<organism evidence="1 2">
    <name type="scientific">Pyrrhoderma noxium</name>
    <dbReference type="NCBI Taxonomy" id="2282107"/>
    <lineage>
        <taxon>Eukaryota</taxon>
        <taxon>Fungi</taxon>
        <taxon>Dikarya</taxon>
        <taxon>Basidiomycota</taxon>
        <taxon>Agaricomycotina</taxon>
        <taxon>Agaricomycetes</taxon>
        <taxon>Hymenochaetales</taxon>
        <taxon>Hymenochaetaceae</taxon>
        <taxon>Pyrrhoderma</taxon>
    </lineage>
</organism>
<dbReference type="OrthoDB" id="2532648at2759"/>
<dbReference type="InParanoid" id="A0A286UNN5"/>
<dbReference type="AlphaFoldDB" id="A0A286UNN5"/>
<dbReference type="EMBL" id="NBII01000003">
    <property type="protein sequence ID" value="PAV21206.1"/>
    <property type="molecule type" value="Genomic_DNA"/>
</dbReference>
<reference evidence="1 2" key="1">
    <citation type="journal article" date="2017" name="Mol. Ecol.">
        <title>Comparative and population genomic landscape of Phellinus noxius: A hypervariable fungus causing root rot in trees.</title>
        <authorList>
            <person name="Chung C.L."/>
            <person name="Lee T.J."/>
            <person name="Akiba M."/>
            <person name="Lee H.H."/>
            <person name="Kuo T.H."/>
            <person name="Liu D."/>
            <person name="Ke H.M."/>
            <person name="Yokoi T."/>
            <person name="Roa M.B."/>
            <person name="Lu M.J."/>
            <person name="Chang Y.Y."/>
            <person name="Ann P.J."/>
            <person name="Tsai J.N."/>
            <person name="Chen C.Y."/>
            <person name="Tzean S.S."/>
            <person name="Ota Y."/>
            <person name="Hattori T."/>
            <person name="Sahashi N."/>
            <person name="Liou R.F."/>
            <person name="Kikuchi T."/>
            <person name="Tsai I.J."/>
        </authorList>
    </citation>
    <scope>NUCLEOTIDE SEQUENCE [LARGE SCALE GENOMIC DNA]</scope>
    <source>
        <strain evidence="1 2">FFPRI411160</strain>
    </source>
</reference>
<sequence>MRNLFSRDAPYEPCLTHLSERSSLVPRSNWVDVLVIARPEFLLFEVTLPNLPDEYYAEAFSRRFLPSWTKVKKDGRTWKEAYRKILFRVWHRSTTTCTSDEAWTKYLVLNRNGSVNLLETSSRTFNPQHLFNELKIQNNLAHLETRIRLVVEFADVRILSFGVLGKPRSTFTINDNARLFLRPPGISGPESLASELSSRLSVSETASVSTNSQTYSVKDYEPLLRPQPSFGHSNYPLFTPGGEDTRWAGSEQEDERRHFWVGGMLVCAQLCCSETRTHSGEGPFLQDLDLVVGPGRSKYISLGWADLDAIAPWLSERVSKRIDGQGLGN</sequence>
<name>A0A286UNN5_9AGAM</name>
<dbReference type="STRING" id="2282107.A0A286UNN5"/>